<comment type="similarity">
    <text evidence="2">Belongs to the krueppel C2H2-type zinc-finger protein family.</text>
</comment>
<dbReference type="SUPFAM" id="SSF57667">
    <property type="entry name" value="beta-beta-alpha zinc fingers"/>
    <property type="match status" value="3"/>
</dbReference>
<organism evidence="18">
    <name type="scientific">Taenia asiatica</name>
    <name type="common">Asian tapeworm</name>
    <dbReference type="NCBI Taxonomy" id="60517"/>
    <lineage>
        <taxon>Eukaryota</taxon>
        <taxon>Metazoa</taxon>
        <taxon>Spiralia</taxon>
        <taxon>Lophotrochozoa</taxon>
        <taxon>Platyhelminthes</taxon>
        <taxon>Cestoda</taxon>
        <taxon>Eucestoda</taxon>
        <taxon>Cyclophyllidea</taxon>
        <taxon>Taeniidae</taxon>
        <taxon>Taenia</taxon>
    </lineage>
</organism>
<keyword evidence="7" id="KW-0805">Transcription regulation</keyword>
<evidence type="ECO:0000256" key="9">
    <source>
        <dbReference type="ARBA" id="ARBA00023163"/>
    </source>
</evidence>
<feature type="region of interest" description="Disordered" evidence="13">
    <location>
        <begin position="396"/>
        <end position="427"/>
    </location>
</feature>
<dbReference type="WBParaSite" id="TASK_0000365401-mRNA-1">
    <property type="protein sequence ID" value="TASK_0000365401-mRNA-1"/>
    <property type="gene ID" value="TASK_0000365401"/>
</dbReference>
<feature type="compositionally biased region" description="Basic residues" evidence="13">
    <location>
        <begin position="83"/>
        <end position="92"/>
    </location>
</feature>
<dbReference type="Proteomes" id="UP000282613">
    <property type="component" value="Unassembled WGS sequence"/>
</dbReference>
<dbReference type="PANTHER" id="PTHR24393">
    <property type="entry name" value="ZINC FINGER PROTEIN"/>
    <property type="match status" value="1"/>
</dbReference>
<keyword evidence="8" id="KW-0238">DNA-binding</keyword>
<keyword evidence="5 11" id="KW-0863">Zinc-finger</keyword>
<feature type="domain" description="C2H2-type" evidence="15">
    <location>
        <begin position="263"/>
        <end position="291"/>
    </location>
</feature>
<evidence type="ECO:0000256" key="3">
    <source>
        <dbReference type="ARBA" id="ARBA00022723"/>
    </source>
</evidence>
<dbReference type="PROSITE" id="PS00028">
    <property type="entry name" value="ZINC_FINGER_C2H2_1"/>
    <property type="match status" value="5"/>
</dbReference>
<dbReference type="GO" id="GO:0008270">
    <property type="term" value="F:zinc ion binding"/>
    <property type="evidence" value="ECO:0007669"/>
    <property type="project" value="UniProtKB-KW"/>
</dbReference>
<evidence type="ECO:0000256" key="14">
    <source>
        <dbReference type="SAM" id="Phobius"/>
    </source>
</evidence>
<feature type="compositionally biased region" description="Acidic residues" evidence="13">
    <location>
        <begin position="402"/>
        <end position="413"/>
    </location>
</feature>
<feature type="region of interest" description="Disordered" evidence="13">
    <location>
        <begin position="32"/>
        <end position="52"/>
    </location>
</feature>
<keyword evidence="14" id="KW-1133">Transmembrane helix</keyword>
<dbReference type="GO" id="GO:0000978">
    <property type="term" value="F:RNA polymerase II cis-regulatory region sequence-specific DNA binding"/>
    <property type="evidence" value="ECO:0007669"/>
    <property type="project" value="TreeGrafter"/>
</dbReference>
<feature type="domain" description="C2H2-type" evidence="15">
    <location>
        <begin position="565"/>
        <end position="593"/>
    </location>
</feature>
<feature type="compositionally biased region" description="Basic and acidic residues" evidence="13">
    <location>
        <begin position="32"/>
        <end position="45"/>
    </location>
</feature>
<proteinExistence type="inferred from homology"/>
<keyword evidence="3" id="KW-0479">Metal-binding</keyword>
<protein>
    <submittedName>
        <fullName evidence="18">C2H2-type domain-containing protein</fullName>
    </submittedName>
</protein>
<dbReference type="PROSITE" id="PS50157">
    <property type="entry name" value="ZINC_FINGER_C2H2_2"/>
    <property type="match status" value="6"/>
</dbReference>
<feature type="compositionally biased region" description="Polar residues" evidence="13">
    <location>
        <begin position="414"/>
        <end position="427"/>
    </location>
</feature>
<feature type="region of interest" description="Disordered" evidence="13">
    <location>
        <begin position="69"/>
        <end position="93"/>
    </location>
</feature>
<evidence type="ECO:0000256" key="10">
    <source>
        <dbReference type="ARBA" id="ARBA00023242"/>
    </source>
</evidence>
<dbReference type="PANTHER" id="PTHR24393:SF15">
    <property type="entry name" value="IP01243P-RELATED"/>
    <property type="match status" value="1"/>
</dbReference>
<evidence type="ECO:0000256" key="13">
    <source>
        <dbReference type="SAM" id="MobiDB-lite"/>
    </source>
</evidence>
<evidence type="ECO:0000256" key="11">
    <source>
        <dbReference type="PROSITE-ProRule" id="PRU00042"/>
    </source>
</evidence>
<reference evidence="18" key="1">
    <citation type="submission" date="2016-04" db="UniProtKB">
        <authorList>
            <consortium name="WormBaseParasite"/>
        </authorList>
    </citation>
    <scope>IDENTIFICATION</scope>
</reference>
<dbReference type="EMBL" id="UYRS01018307">
    <property type="protein sequence ID" value="VDK32150.1"/>
    <property type="molecule type" value="Genomic_DNA"/>
</dbReference>
<reference evidence="16 17" key="2">
    <citation type="submission" date="2018-11" db="EMBL/GenBank/DDBJ databases">
        <authorList>
            <consortium name="Pathogen Informatics"/>
        </authorList>
    </citation>
    <scope>NUCLEOTIDE SEQUENCE [LARGE SCALE GENOMIC DNA]</scope>
</reference>
<evidence type="ECO:0000259" key="15">
    <source>
        <dbReference type="PROSITE" id="PS50157"/>
    </source>
</evidence>
<evidence type="ECO:0000256" key="2">
    <source>
        <dbReference type="ARBA" id="ARBA00006991"/>
    </source>
</evidence>
<keyword evidence="12" id="KW-0175">Coiled coil</keyword>
<feature type="domain" description="C2H2-type" evidence="15">
    <location>
        <begin position="292"/>
        <end position="320"/>
    </location>
</feature>
<evidence type="ECO:0000313" key="16">
    <source>
        <dbReference type="EMBL" id="VDK32150.1"/>
    </source>
</evidence>
<evidence type="ECO:0000313" key="18">
    <source>
        <dbReference type="WBParaSite" id="TASK_0000365401-mRNA-1"/>
    </source>
</evidence>
<sequence>MIDGFYREETRLQENSARLRAAQNALVEVSEMGKEEAEDVLKPESLDESSPMKPLYRRRWGRRRRRLKIAKPVSSSSSSIEPRKRRPYRRRNRSELLLLTSPRPLYEKRQRKIPRGFDDYESFFDTSRPTEDEDTDMNVTYDEGNVCIHLGISEKGVSVNIPRLVLFYPSKRLTIQKSFFRHSTFSPFFLPVINCAGDCPPSREECRVDGTFPNNSVVDLDSRGLPFFSFTILVVALVACISLVLVLIIINPLVSSTQAFPRTRCYICGQRFVSSQEASEHLESTHLKQSMFTCPECETGFDELQEWRDHMEKVHQSETLYKCEQCGKVFAWKKFLRQHIRREHVGDGSGSVFAMRNDFRAEKTTLQEECDRQKRLIAEAEAKATEVVVAAVEPETKATEIAADEPDGTEEDSSLNNPECNEPSTLVSGRNNVMEYEYELAGGYENPEEGETDEAADDELKRQKKAINIDFFAASRVDVCPLCKKVLHTKKSLKTHIEAIHHKMKRYSCNLCDRSFYARCDLRKHIDCVHNRLKTYSCNECGRRFFLHSQLASHLVNHHKAVLPFKCNECGRRYAIKQVLNDHVWRFHTDKPKRIRINGRLVTPNPSTMPRLIQALSSSKSQSHNKSFLAAHQMSGSPVEPTEVAIVSGNGDVKEVYLIGNQLYFAENVAFPATDLDVDGNPVYETIQLDGIGGGGDGAFTQTAITFQGAESDTLGADTLGIFFPNQSYAMLTTGQGESPHANNMMAHQLLHSIKEGVNFKAAGVGDISHTDTGYFTYQQS</sequence>
<evidence type="ECO:0000256" key="1">
    <source>
        <dbReference type="ARBA" id="ARBA00004123"/>
    </source>
</evidence>
<evidence type="ECO:0000256" key="6">
    <source>
        <dbReference type="ARBA" id="ARBA00022833"/>
    </source>
</evidence>
<dbReference type="AlphaFoldDB" id="A0A158R7D6"/>
<evidence type="ECO:0000256" key="5">
    <source>
        <dbReference type="ARBA" id="ARBA00022771"/>
    </source>
</evidence>
<keyword evidence="6" id="KW-0862">Zinc</keyword>
<keyword evidence="10" id="KW-0539">Nucleus</keyword>
<evidence type="ECO:0000313" key="17">
    <source>
        <dbReference type="Proteomes" id="UP000282613"/>
    </source>
</evidence>
<keyword evidence="9" id="KW-0804">Transcription</keyword>
<feature type="transmembrane region" description="Helical" evidence="14">
    <location>
        <begin position="227"/>
        <end position="254"/>
    </location>
</feature>
<dbReference type="GO" id="GO:0005634">
    <property type="term" value="C:nucleus"/>
    <property type="evidence" value="ECO:0007669"/>
    <property type="project" value="TreeGrafter"/>
</dbReference>
<evidence type="ECO:0000256" key="12">
    <source>
        <dbReference type="SAM" id="Coils"/>
    </source>
</evidence>
<feature type="domain" description="C2H2-type" evidence="15">
    <location>
        <begin position="321"/>
        <end position="349"/>
    </location>
</feature>
<gene>
    <name evidence="16" type="ORF">TASK_LOCUS3655</name>
</gene>
<dbReference type="GO" id="GO:0001228">
    <property type="term" value="F:DNA-binding transcription activator activity, RNA polymerase II-specific"/>
    <property type="evidence" value="ECO:0007669"/>
    <property type="project" value="TreeGrafter"/>
</dbReference>
<keyword evidence="14" id="KW-0472">Membrane</keyword>
<accession>A0A158R7D6</accession>
<name>A0A158R7D6_TAEAS</name>
<dbReference type="InterPro" id="IPR013087">
    <property type="entry name" value="Znf_C2H2_type"/>
</dbReference>
<evidence type="ECO:0000256" key="7">
    <source>
        <dbReference type="ARBA" id="ARBA00023015"/>
    </source>
</evidence>
<feature type="coiled-coil region" evidence="12">
    <location>
        <begin position="356"/>
        <end position="383"/>
    </location>
</feature>
<dbReference type="Gene3D" id="3.30.160.60">
    <property type="entry name" value="Classic Zinc Finger"/>
    <property type="match status" value="4"/>
</dbReference>
<dbReference type="SMART" id="SM00355">
    <property type="entry name" value="ZnF_C2H2"/>
    <property type="match status" value="7"/>
</dbReference>
<keyword evidence="4" id="KW-0677">Repeat</keyword>
<evidence type="ECO:0000256" key="4">
    <source>
        <dbReference type="ARBA" id="ARBA00022737"/>
    </source>
</evidence>
<feature type="domain" description="C2H2-type" evidence="15">
    <location>
        <begin position="507"/>
        <end position="535"/>
    </location>
</feature>
<feature type="domain" description="C2H2-type" evidence="15">
    <location>
        <begin position="536"/>
        <end position="564"/>
    </location>
</feature>
<keyword evidence="17" id="KW-1185">Reference proteome</keyword>
<keyword evidence="14" id="KW-0812">Transmembrane</keyword>
<dbReference type="OrthoDB" id="6243993at2759"/>
<dbReference type="InterPro" id="IPR036236">
    <property type="entry name" value="Znf_C2H2_sf"/>
</dbReference>
<comment type="subcellular location">
    <subcellularLocation>
        <location evidence="1">Nucleus</location>
    </subcellularLocation>
</comment>
<dbReference type="STRING" id="60517.A0A158R7D6"/>
<dbReference type="Pfam" id="PF00096">
    <property type="entry name" value="zf-C2H2"/>
    <property type="match status" value="1"/>
</dbReference>
<evidence type="ECO:0000256" key="8">
    <source>
        <dbReference type="ARBA" id="ARBA00023125"/>
    </source>
</evidence>